<evidence type="ECO:0000313" key="1">
    <source>
        <dbReference type="EMBL" id="KAI5317311.1"/>
    </source>
</evidence>
<dbReference type="EMBL" id="JAJFAZ020000007">
    <property type="protein sequence ID" value="KAI5317311.1"/>
    <property type="molecule type" value="Genomic_DNA"/>
</dbReference>
<evidence type="ECO:0000313" key="2">
    <source>
        <dbReference type="Proteomes" id="UP001054821"/>
    </source>
</evidence>
<comment type="caution">
    <text evidence="1">The sequence shown here is derived from an EMBL/GenBank/DDBJ whole genome shotgun (WGS) entry which is preliminary data.</text>
</comment>
<gene>
    <name evidence="1" type="ORF">L3X38_037018</name>
</gene>
<name>A0AAD4V4D9_PRUDU</name>
<proteinExistence type="predicted"/>
<accession>A0AAD4V4D9</accession>
<dbReference type="Proteomes" id="UP001054821">
    <property type="component" value="Chromosome 7"/>
</dbReference>
<dbReference type="AlphaFoldDB" id="A0AAD4V4D9"/>
<sequence length="132" mass="14404">MGWGGEAQTNLEVKTKLFEFGIVKFPAIVCDDGVGDAEATYNTLPHKGFDAGRSDGGQGLGLSPLGEVVYGHNCIFDLALALWHQSNEIQSPLVKWPRTDHGHQWFCRELWNVGKSLTFVAFLGEGLGVSLE</sequence>
<keyword evidence="2" id="KW-1185">Reference proteome</keyword>
<organism evidence="1 2">
    <name type="scientific">Prunus dulcis</name>
    <name type="common">Almond</name>
    <name type="synonym">Amygdalus dulcis</name>
    <dbReference type="NCBI Taxonomy" id="3755"/>
    <lineage>
        <taxon>Eukaryota</taxon>
        <taxon>Viridiplantae</taxon>
        <taxon>Streptophyta</taxon>
        <taxon>Embryophyta</taxon>
        <taxon>Tracheophyta</taxon>
        <taxon>Spermatophyta</taxon>
        <taxon>Magnoliopsida</taxon>
        <taxon>eudicotyledons</taxon>
        <taxon>Gunneridae</taxon>
        <taxon>Pentapetalae</taxon>
        <taxon>rosids</taxon>
        <taxon>fabids</taxon>
        <taxon>Rosales</taxon>
        <taxon>Rosaceae</taxon>
        <taxon>Amygdaloideae</taxon>
        <taxon>Amygdaleae</taxon>
        <taxon>Prunus</taxon>
    </lineage>
</organism>
<reference evidence="1 2" key="1">
    <citation type="journal article" date="2022" name="G3 (Bethesda)">
        <title>Whole-genome sequence and methylome profiling of the almond [Prunus dulcis (Mill.) D.A. Webb] cultivar 'Nonpareil'.</title>
        <authorList>
            <person name="D'Amico-Willman K.M."/>
            <person name="Ouma W.Z."/>
            <person name="Meulia T."/>
            <person name="Sideli G.M."/>
            <person name="Gradziel T.M."/>
            <person name="Fresnedo-Ramirez J."/>
        </authorList>
    </citation>
    <scope>NUCLEOTIDE SEQUENCE [LARGE SCALE GENOMIC DNA]</scope>
    <source>
        <strain evidence="1">Clone GOH B32 T37-40</strain>
    </source>
</reference>
<protein>
    <submittedName>
        <fullName evidence="1">Uncharacterized protein</fullName>
    </submittedName>
</protein>